<reference evidence="2" key="1">
    <citation type="journal article" date="2020" name="Stud. Mycol.">
        <title>101 Dothideomycetes genomes: a test case for predicting lifestyles and emergence of pathogens.</title>
        <authorList>
            <person name="Haridas S."/>
            <person name="Albert R."/>
            <person name="Binder M."/>
            <person name="Bloem J."/>
            <person name="Labutti K."/>
            <person name="Salamov A."/>
            <person name="Andreopoulos B."/>
            <person name="Baker S."/>
            <person name="Barry K."/>
            <person name="Bills G."/>
            <person name="Bluhm B."/>
            <person name="Cannon C."/>
            <person name="Castanera R."/>
            <person name="Culley D."/>
            <person name="Daum C."/>
            <person name="Ezra D."/>
            <person name="Gonzalez J."/>
            <person name="Henrissat B."/>
            <person name="Kuo A."/>
            <person name="Liang C."/>
            <person name="Lipzen A."/>
            <person name="Lutzoni F."/>
            <person name="Magnuson J."/>
            <person name="Mondo S."/>
            <person name="Nolan M."/>
            <person name="Ohm R."/>
            <person name="Pangilinan J."/>
            <person name="Park H.-J."/>
            <person name="Ramirez L."/>
            <person name="Alfaro M."/>
            <person name="Sun H."/>
            <person name="Tritt A."/>
            <person name="Yoshinaga Y."/>
            <person name="Zwiers L.-H."/>
            <person name="Turgeon B."/>
            <person name="Goodwin S."/>
            <person name="Spatafora J."/>
            <person name="Crous P."/>
            <person name="Grigoriev I."/>
        </authorList>
    </citation>
    <scope>NUCLEOTIDE SEQUENCE</scope>
    <source>
        <strain evidence="2">CBS 130266</strain>
    </source>
</reference>
<protein>
    <submittedName>
        <fullName evidence="2">Uncharacterized protein</fullName>
    </submittedName>
</protein>
<dbReference type="OrthoDB" id="3629888at2759"/>
<dbReference type="Proteomes" id="UP000800235">
    <property type="component" value="Unassembled WGS sequence"/>
</dbReference>
<accession>A0A9P4NN34</accession>
<gene>
    <name evidence="2" type="ORF">EJ08DRAFT_699168</name>
</gene>
<dbReference type="AlphaFoldDB" id="A0A9P4NN34"/>
<dbReference type="EMBL" id="MU007055">
    <property type="protein sequence ID" value="KAF2428309.1"/>
    <property type="molecule type" value="Genomic_DNA"/>
</dbReference>
<feature type="compositionally biased region" description="Polar residues" evidence="1">
    <location>
        <begin position="15"/>
        <end position="38"/>
    </location>
</feature>
<name>A0A9P4NN34_9PEZI</name>
<evidence type="ECO:0000313" key="3">
    <source>
        <dbReference type="Proteomes" id="UP000800235"/>
    </source>
</evidence>
<evidence type="ECO:0000256" key="1">
    <source>
        <dbReference type="SAM" id="MobiDB-lite"/>
    </source>
</evidence>
<comment type="caution">
    <text evidence="2">The sequence shown here is derived from an EMBL/GenBank/DDBJ whole genome shotgun (WGS) entry which is preliminary data.</text>
</comment>
<organism evidence="2 3">
    <name type="scientific">Tothia fuscella</name>
    <dbReference type="NCBI Taxonomy" id="1048955"/>
    <lineage>
        <taxon>Eukaryota</taxon>
        <taxon>Fungi</taxon>
        <taxon>Dikarya</taxon>
        <taxon>Ascomycota</taxon>
        <taxon>Pezizomycotina</taxon>
        <taxon>Dothideomycetes</taxon>
        <taxon>Pleosporomycetidae</taxon>
        <taxon>Venturiales</taxon>
        <taxon>Cylindrosympodiaceae</taxon>
        <taxon>Tothia</taxon>
    </lineage>
</organism>
<evidence type="ECO:0000313" key="2">
    <source>
        <dbReference type="EMBL" id="KAF2428309.1"/>
    </source>
</evidence>
<sequence length="261" mass="29380">MPAASTRLPPKISDPFQTTSEANSSSQQTKKNSDSPATFLSLPRELRDMIYNLSINYDGLQHAIDTINRHYPSPHSARYHSSLPRQLRTPGLLLVNKQIHAEALKAISQKTLTISRPIFAADFQGLGLFPTAVIPAATLKRLRNVRFELTVWSTEKCEALRDAGSRVNHMEGNWIDVEEGSHLLYSDAWGILLNTCLDIWIAQNELESLHVVIHDSLHGPLRSSIKIACENLKRMREIVLYCWSNQSFTPLVGFLELQPSI</sequence>
<proteinExistence type="predicted"/>
<keyword evidence="3" id="KW-1185">Reference proteome</keyword>
<feature type="region of interest" description="Disordered" evidence="1">
    <location>
        <begin position="1"/>
        <end position="38"/>
    </location>
</feature>